<organism evidence="2 3">
    <name type="scientific">Streptomyces finlayi</name>
    <dbReference type="NCBI Taxonomy" id="67296"/>
    <lineage>
        <taxon>Bacteria</taxon>
        <taxon>Bacillati</taxon>
        <taxon>Actinomycetota</taxon>
        <taxon>Actinomycetes</taxon>
        <taxon>Kitasatosporales</taxon>
        <taxon>Streptomycetaceae</taxon>
        <taxon>Streptomyces</taxon>
    </lineage>
</organism>
<evidence type="ECO:0000256" key="1">
    <source>
        <dbReference type="SAM" id="SignalP"/>
    </source>
</evidence>
<comment type="caution">
    <text evidence="2">The sequence shown here is derived from an EMBL/GenBank/DDBJ whole genome shotgun (WGS) entry which is preliminary data.</text>
</comment>
<reference evidence="2" key="2">
    <citation type="submission" date="2020-09" db="EMBL/GenBank/DDBJ databases">
        <authorList>
            <person name="Sun Q."/>
            <person name="Ohkuma M."/>
        </authorList>
    </citation>
    <scope>NUCLEOTIDE SEQUENCE</scope>
    <source>
        <strain evidence="2">JCM 4637</strain>
    </source>
</reference>
<dbReference type="Proteomes" id="UP000638353">
    <property type="component" value="Unassembled WGS sequence"/>
</dbReference>
<keyword evidence="1" id="KW-0732">Signal</keyword>
<sequence length="55" mass="5457">MSRTARAVLPLLGALALTAALASPASAATANRTTVEGGQTYNLSLTAPNTAARTT</sequence>
<protein>
    <submittedName>
        <fullName evidence="2">Uncharacterized protein</fullName>
    </submittedName>
</protein>
<evidence type="ECO:0000313" key="3">
    <source>
        <dbReference type="Proteomes" id="UP000638353"/>
    </source>
</evidence>
<dbReference type="InterPro" id="IPR006311">
    <property type="entry name" value="TAT_signal"/>
</dbReference>
<feature type="signal peptide" evidence="1">
    <location>
        <begin position="1"/>
        <end position="27"/>
    </location>
</feature>
<dbReference type="EMBL" id="BMVC01000001">
    <property type="protein sequence ID" value="GHC79686.1"/>
    <property type="molecule type" value="Genomic_DNA"/>
</dbReference>
<name>A0A918WT02_9ACTN</name>
<gene>
    <name evidence="2" type="ORF">GCM10010334_06130</name>
</gene>
<feature type="chain" id="PRO_5037387138" evidence="1">
    <location>
        <begin position="28"/>
        <end position="55"/>
    </location>
</feature>
<proteinExistence type="predicted"/>
<dbReference type="AlphaFoldDB" id="A0A918WT02"/>
<reference evidence="2" key="1">
    <citation type="journal article" date="2014" name="Int. J. Syst. Evol. Microbiol.">
        <title>Complete genome sequence of Corynebacterium casei LMG S-19264T (=DSM 44701T), isolated from a smear-ripened cheese.</title>
        <authorList>
            <consortium name="US DOE Joint Genome Institute (JGI-PGF)"/>
            <person name="Walter F."/>
            <person name="Albersmeier A."/>
            <person name="Kalinowski J."/>
            <person name="Ruckert C."/>
        </authorList>
    </citation>
    <scope>NUCLEOTIDE SEQUENCE</scope>
    <source>
        <strain evidence="2">JCM 4637</strain>
    </source>
</reference>
<accession>A0A918WT02</accession>
<evidence type="ECO:0000313" key="2">
    <source>
        <dbReference type="EMBL" id="GHC79686.1"/>
    </source>
</evidence>
<dbReference type="RefSeq" id="WP_189821083.1">
    <property type="nucleotide sequence ID" value="NZ_BMVC01000001.1"/>
</dbReference>
<dbReference type="PROSITE" id="PS51318">
    <property type="entry name" value="TAT"/>
    <property type="match status" value="1"/>
</dbReference>